<keyword evidence="1" id="KW-0732">Signal</keyword>
<dbReference type="EMBL" id="LHPG02000001">
    <property type="protein sequence ID" value="PRW61362.1"/>
    <property type="molecule type" value="Genomic_DNA"/>
</dbReference>
<name>A0A2P6U519_CHLSO</name>
<sequence length="160" mass="16241">MRAAIFLGLLALATGVLSVPVMSGKPTGITAVDLTPALVANFTAVNGAGTRYAACRLVASGSCDAGLQCCGYLGSQLAAGAEGGKKLPDTCVPNRPSECPRTVVGAMGGPCGRRGFCQAGLKCCYTVHYLGGITDPKLPTCQAANGCPAKTCNRRRGERC</sequence>
<evidence type="ECO:0000313" key="2">
    <source>
        <dbReference type="EMBL" id="PRW61362.1"/>
    </source>
</evidence>
<protein>
    <submittedName>
        <fullName evidence="2">Laminin subunit alpha-2 isoform E</fullName>
    </submittedName>
</protein>
<feature type="chain" id="PRO_5015192421" evidence="1">
    <location>
        <begin position="19"/>
        <end position="160"/>
    </location>
</feature>
<evidence type="ECO:0000313" key="3">
    <source>
        <dbReference type="Proteomes" id="UP000239899"/>
    </source>
</evidence>
<keyword evidence="3" id="KW-1185">Reference proteome</keyword>
<reference evidence="2 3" key="1">
    <citation type="journal article" date="2018" name="Plant J.">
        <title>Genome sequences of Chlorella sorokiniana UTEX 1602 and Micractinium conductrix SAG 241.80: implications to maltose excretion by a green alga.</title>
        <authorList>
            <person name="Arriola M.B."/>
            <person name="Velmurugan N."/>
            <person name="Zhang Y."/>
            <person name="Plunkett M.H."/>
            <person name="Hondzo H."/>
            <person name="Barney B.M."/>
        </authorList>
    </citation>
    <scope>NUCLEOTIDE SEQUENCE [LARGE SCALE GENOMIC DNA]</scope>
    <source>
        <strain evidence="3">UTEX 1602</strain>
    </source>
</reference>
<dbReference type="AlphaFoldDB" id="A0A2P6U519"/>
<evidence type="ECO:0000256" key="1">
    <source>
        <dbReference type="SAM" id="SignalP"/>
    </source>
</evidence>
<gene>
    <name evidence="2" type="ORF">C2E21_0523</name>
</gene>
<dbReference type="Proteomes" id="UP000239899">
    <property type="component" value="Unassembled WGS sequence"/>
</dbReference>
<dbReference type="OrthoDB" id="10475415at2759"/>
<feature type="signal peptide" evidence="1">
    <location>
        <begin position="1"/>
        <end position="18"/>
    </location>
</feature>
<organism evidence="2 3">
    <name type="scientific">Chlorella sorokiniana</name>
    <name type="common">Freshwater green alga</name>
    <dbReference type="NCBI Taxonomy" id="3076"/>
    <lineage>
        <taxon>Eukaryota</taxon>
        <taxon>Viridiplantae</taxon>
        <taxon>Chlorophyta</taxon>
        <taxon>core chlorophytes</taxon>
        <taxon>Trebouxiophyceae</taxon>
        <taxon>Chlorellales</taxon>
        <taxon>Chlorellaceae</taxon>
        <taxon>Chlorella clade</taxon>
        <taxon>Chlorella</taxon>
    </lineage>
</organism>
<proteinExistence type="predicted"/>
<accession>A0A2P6U519</accession>
<comment type="caution">
    <text evidence="2">The sequence shown here is derived from an EMBL/GenBank/DDBJ whole genome shotgun (WGS) entry which is preliminary data.</text>
</comment>